<evidence type="ECO:0000313" key="3">
    <source>
        <dbReference type="EMBL" id="SCP03796.1"/>
    </source>
</evidence>
<proteinExistence type="predicted"/>
<evidence type="ECO:0000313" key="4">
    <source>
        <dbReference type="Proteomes" id="UP000219813"/>
    </source>
</evidence>
<keyword evidence="2" id="KW-0732">Signal</keyword>
<dbReference type="OMA" id="KHDRNFQ"/>
<evidence type="ECO:0000256" key="2">
    <source>
        <dbReference type="SAM" id="SignalP"/>
    </source>
</evidence>
<feature type="transmembrane region" description="Helical" evidence="1">
    <location>
        <begin position="349"/>
        <end position="370"/>
    </location>
</feature>
<feature type="chain" id="PRO_5008921468" description="Pv-fam-d protein" evidence="2">
    <location>
        <begin position="26"/>
        <end position="432"/>
    </location>
</feature>
<keyword evidence="1" id="KW-0812">Transmembrane</keyword>
<organism evidence="3 4">
    <name type="scientific">Plasmodium malariae</name>
    <dbReference type="NCBI Taxonomy" id="5858"/>
    <lineage>
        <taxon>Eukaryota</taxon>
        <taxon>Sar</taxon>
        <taxon>Alveolata</taxon>
        <taxon>Apicomplexa</taxon>
        <taxon>Aconoidasida</taxon>
        <taxon>Haemosporida</taxon>
        <taxon>Plasmodiidae</taxon>
        <taxon>Plasmodium</taxon>
        <taxon>Plasmodium (Plasmodium)</taxon>
    </lineage>
</organism>
<keyword evidence="4" id="KW-1185">Reference proteome</keyword>
<sequence length="432" mass="52146">MRKNHNCFFFINVLTLTLLIWICRDNDEYNYCKLLDSIHNINNSLYIRANRSLCLADVYAQQDYKPLKLGFQKYFKESQHIYEQPSDGRQFDDIFEDKLELLKKYYSIQNKPYLMKHDNNLENRCKKEKYDDEFEKQSKGLKHNNNSEKTHSPLEDFWNFEKRDDPLRVHDISKKQYNISEDYDTVKKIYDALQEYNKFEEQDNSFYSHNDIDNMYDKLKYDETAQKLFNVLKADYNFENSLDKLNYDDITKTINNLLKYDNSNQKSRNNLKYNDNNSNTDYEKILKGKKLNLKKYKFRNISFLSKIYRLLKRIDAIYETEILKSLELNSYSQYKLIGRRKKNNKLRRIIKNIKILSPVISMVPIVGIFLALKLSAAAIAFYVMSFFVIIYFLYKYRKCIRWRKISRSCEKDQAFIKHHNIEKNPAKPINFL</sequence>
<dbReference type="GeneID" id="39872170"/>
<gene>
    <name evidence="3" type="primary">PmUG01_14085900</name>
    <name evidence="3" type="ORF">PMUG01_14085900</name>
</gene>
<dbReference type="AlphaFoldDB" id="A0A1D3TFW3"/>
<keyword evidence="1" id="KW-0472">Membrane</keyword>
<dbReference type="VEuPathDB" id="PlasmoDB:PmUG01_14085900"/>
<name>A0A1D3TFW3_PLAMA</name>
<dbReference type="Proteomes" id="UP000219813">
    <property type="component" value="Chromosome 14"/>
</dbReference>
<feature type="transmembrane region" description="Helical" evidence="1">
    <location>
        <begin position="376"/>
        <end position="394"/>
    </location>
</feature>
<feature type="signal peptide" evidence="2">
    <location>
        <begin position="1"/>
        <end position="25"/>
    </location>
</feature>
<dbReference type="KEGG" id="pmal:PMUG01_14085900"/>
<evidence type="ECO:0000256" key="1">
    <source>
        <dbReference type="SAM" id="Phobius"/>
    </source>
</evidence>
<protein>
    <recommendedName>
        <fullName evidence="5">Pv-fam-d protein</fullName>
    </recommendedName>
</protein>
<accession>A0A1D3TFW3</accession>
<dbReference type="EMBL" id="LT594635">
    <property type="protein sequence ID" value="SCP03796.1"/>
    <property type="molecule type" value="Genomic_DNA"/>
</dbReference>
<evidence type="ECO:0008006" key="5">
    <source>
        <dbReference type="Google" id="ProtNLM"/>
    </source>
</evidence>
<reference evidence="3 4" key="1">
    <citation type="submission" date="2016-06" db="EMBL/GenBank/DDBJ databases">
        <authorList>
            <consortium name="Pathogen Informatics"/>
        </authorList>
    </citation>
    <scope>NUCLEOTIDE SEQUENCE [LARGE SCALE GENOMIC DNA]</scope>
</reference>
<dbReference type="RefSeq" id="XP_028864747.1">
    <property type="nucleotide sequence ID" value="XM_029008459.1"/>
</dbReference>
<keyword evidence="1" id="KW-1133">Transmembrane helix</keyword>